<evidence type="ECO:0008006" key="3">
    <source>
        <dbReference type="Google" id="ProtNLM"/>
    </source>
</evidence>
<dbReference type="AlphaFoldDB" id="A0A1F8F5L9"/>
<evidence type="ECO:0000313" key="2">
    <source>
        <dbReference type="Proteomes" id="UP000178023"/>
    </source>
</evidence>
<comment type="caution">
    <text evidence="1">The sequence shown here is derived from an EMBL/GenBank/DDBJ whole genome shotgun (WGS) entry which is preliminary data.</text>
</comment>
<name>A0A1F8F5L9_9BACT</name>
<evidence type="ECO:0000313" key="1">
    <source>
        <dbReference type="EMBL" id="OGN08437.1"/>
    </source>
</evidence>
<protein>
    <recommendedName>
        <fullName evidence="3">Septum formation initiator</fullName>
    </recommendedName>
</protein>
<proteinExistence type="predicted"/>
<reference evidence="1 2" key="1">
    <citation type="journal article" date="2016" name="Nat. Commun.">
        <title>Thousands of microbial genomes shed light on interconnected biogeochemical processes in an aquifer system.</title>
        <authorList>
            <person name="Anantharaman K."/>
            <person name="Brown C.T."/>
            <person name="Hug L.A."/>
            <person name="Sharon I."/>
            <person name="Castelle C.J."/>
            <person name="Probst A.J."/>
            <person name="Thomas B.C."/>
            <person name="Singh A."/>
            <person name="Wilkins M.J."/>
            <person name="Karaoz U."/>
            <person name="Brodie E.L."/>
            <person name="Williams K.H."/>
            <person name="Hubbard S.S."/>
            <person name="Banfield J.F."/>
        </authorList>
    </citation>
    <scope>NUCLEOTIDE SEQUENCE [LARGE SCALE GENOMIC DNA]</scope>
</reference>
<sequence>MDKLFRSKYLSFFLAGTVLALTFAVVKVKSQKTEVLKEAGGVKTKIESVRKNSDSLQKFLSYFNNPSFLKREARIRLNYKMADEEVALVYRDLSNKASSSATADNKSAELPFWEKWWNYLRD</sequence>
<dbReference type="EMBL" id="MGJL01000004">
    <property type="protein sequence ID" value="OGN08437.1"/>
    <property type="molecule type" value="Genomic_DNA"/>
</dbReference>
<dbReference type="Proteomes" id="UP000178023">
    <property type="component" value="Unassembled WGS sequence"/>
</dbReference>
<organism evidence="1 2">
    <name type="scientific">Candidatus Yanofskybacteria bacterium RIFCSPHIGHO2_01_FULL_45_42</name>
    <dbReference type="NCBI Taxonomy" id="1802671"/>
    <lineage>
        <taxon>Bacteria</taxon>
        <taxon>Candidatus Yanofskyibacteriota</taxon>
    </lineage>
</organism>
<gene>
    <name evidence="1" type="ORF">A2750_01815</name>
</gene>
<accession>A0A1F8F5L9</accession>